<evidence type="ECO:0000256" key="9">
    <source>
        <dbReference type="PIRSR" id="PIRSR500134-2"/>
    </source>
</evidence>
<dbReference type="SUPFAM" id="SSF51735">
    <property type="entry name" value="NAD(P)-binding Rossmann-fold domains"/>
    <property type="match status" value="1"/>
</dbReference>
<evidence type="ECO:0000256" key="4">
    <source>
        <dbReference type="ARBA" id="ARBA00023002"/>
    </source>
</evidence>
<dbReference type="Gene3D" id="3.40.50.720">
    <property type="entry name" value="NAD(P)-binding Rossmann-like Domain"/>
    <property type="match status" value="2"/>
</dbReference>
<dbReference type="InterPro" id="IPR017476">
    <property type="entry name" value="UDP-Glc/GDP-Man"/>
</dbReference>
<dbReference type="AlphaFoldDB" id="A0A5M6IKM1"/>
<dbReference type="PIRSF" id="PIRSF000124">
    <property type="entry name" value="UDPglc_GDPman_dh"/>
    <property type="match status" value="1"/>
</dbReference>
<dbReference type="RefSeq" id="WP_150045383.1">
    <property type="nucleotide sequence ID" value="NZ_OW485603.1"/>
</dbReference>
<name>A0A5M6IKM1_9PROT</name>
<feature type="binding site" evidence="10">
    <location>
        <position position="124"/>
    </location>
    <ligand>
        <name>NAD(+)</name>
        <dbReference type="ChEBI" id="CHEBI:57540"/>
    </ligand>
</feature>
<feature type="domain" description="UDP-glucose/GDP-mannose dehydrogenase C-terminal" evidence="11">
    <location>
        <begin position="317"/>
        <end position="424"/>
    </location>
</feature>
<feature type="binding site" evidence="10">
    <location>
        <position position="86"/>
    </location>
    <ligand>
        <name>NAD(+)</name>
        <dbReference type="ChEBI" id="CHEBI:57540"/>
    </ligand>
</feature>
<dbReference type="UniPathway" id="UPA00038">
    <property type="reaction ID" value="UER00491"/>
</dbReference>
<evidence type="ECO:0000256" key="6">
    <source>
        <dbReference type="ARBA" id="ARBA00047473"/>
    </source>
</evidence>
<dbReference type="EMBL" id="VWPK01000083">
    <property type="protein sequence ID" value="KAA5608429.1"/>
    <property type="molecule type" value="Genomic_DNA"/>
</dbReference>
<comment type="caution">
    <text evidence="12">The sequence shown here is derived from an EMBL/GenBank/DDBJ whole genome shotgun (WGS) entry which is preliminary data.</text>
</comment>
<dbReference type="Gene3D" id="1.20.5.170">
    <property type="match status" value="1"/>
</dbReference>
<dbReference type="Proteomes" id="UP000325255">
    <property type="component" value="Unassembled WGS sequence"/>
</dbReference>
<comment type="similarity">
    <text evidence="2 7">Belongs to the UDP-glucose/GDP-mannose dehydrogenase family.</text>
</comment>
<organism evidence="12 13">
    <name type="scientific">Rhodovastum atsumiense</name>
    <dbReference type="NCBI Taxonomy" id="504468"/>
    <lineage>
        <taxon>Bacteria</taxon>
        <taxon>Pseudomonadati</taxon>
        <taxon>Pseudomonadota</taxon>
        <taxon>Alphaproteobacteria</taxon>
        <taxon>Acetobacterales</taxon>
        <taxon>Acetobacteraceae</taxon>
        <taxon>Rhodovastum</taxon>
    </lineage>
</organism>
<feature type="binding site" evidence="10">
    <location>
        <position position="271"/>
    </location>
    <ligand>
        <name>NAD(+)</name>
        <dbReference type="ChEBI" id="CHEBI:57540"/>
    </ligand>
</feature>
<feature type="binding site" evidence="10">
    <location>
        <position position="35"/>
    </location>
    <ligand>
        <name>NAD(+)</name>
        <dbReference type="ChEBI" id="CHEBI:57540"/>
    </ligand>
</feature>
<accession>A0A5M6IKM1</accession>
<evidence type="ECO:0000256" key="10">
    <source>
        <dbReference type="PIRSR" id="PIRSR500134-3"/>
    </source>
</evidence>
<dbReference type="InterPro" id="IPR036291">
    <property type="entry name" value="NAD(P)-bd_dom_sf"/>
</dbReference>
<evidence type="ECO:0000256" key="3">
    <source>
        <dbReference type="ARBA" id="ARBA00012954"/>
    </source>
</evidence>
<dbReference type="InterPro" id="IPR036220">
    <property type="entry name" value="UDP-Glc/GDP-Man_DH_C_sf"/>
</dbReference>
<evidence type="ECO:0000256" key="8">
    <source>
        <dbReference type="PIRSR" id="PIRSR500134-1"/>
    </source>
</evidence>
<evidence type="ECO:0000313" key="13">
    <source>
        <dbReference type="Proteomes" id="UP000325255"/>
    </source>
</evidence>
<feature type="binding site" evidence="9">
    <location>
        <position position="265"/>
    </location>
    <ligand>
        <name>substrate</name>
    </ligand>
</feature>
<keyword evidence="13" id="KW-1185">Reference proteome</keyword>
<keyword evidence="4 7" id="KW-0560">Oxidoreductase</keyword>
<evidence type="ECO:0000256" key="7">
    <source>
        <dbReference type="PIRNR" id="PIRNR000124"/>
    </source>
</evidence>
<gene>
    <name evidence="12" type="ORF">F1189_29110</name>
</gene>
<dbReference type="GO" id="GO:0006065">
    <property type="term" value="P:UDP-glucuronate biosynthetic process"/>
    <property type="evidence" value="ECO:0007669"/>
    <property type="project" value="UniProtKB-UniPathway"/>
</dbReference>
<dbReference type="GO" id="GO:0003979">
    <property type="term" value="F:UDP-glucose 6-dehydrogenase activity"/>
    <property type="evidence" value="ECO:0007669"/>
    <property type="project" value="UniProtKB-EC"/>
</dbReference>
<keyword evidence="5 7" id="KW-0520">NAD</keyword>
<feature type="binding site" evidence="10">
    <location>
        <position position="161"/>
    </location>
    <ligand>
        <name>NAD(+)</name>
        <dbReference type="ChEBI" id="CHEBI:57540"/>
    </ligand>
</feature>
<feature type="binding site" evidence="9">
    <location>
        <position position="210"/>
    </location>
    <ligand>
        <name>substrate</name>
    </ligand>
</feature>
<sequence>MQISVFGMGYVGAVTAACLADMGHEVIGVDVNRDKVGMINAGQAPVIEPGLPERIATAVSTGRLRATMDPEEAVCNSQMSLICVGTPTTETDGVALDALQNVVDQIGTALRHKTAVHAIVIRSTIPPGTTEERVVPILEMASGRRIGKELELCFNPEFLREGSALHDFHHPPFTLIGAKDVDSPLLIEEIYHSMPAPIFRTGFGVAEAVKYVSNAFHALKITFANEVGSVLRSQGMDGREVMRLFCEDHQLNISAAYLRPGFAFGGSCLPKDSRALIHLARTQKVRTPLLEQLIVSNDTHIERAFQLITAHGRRRVCLFGLAFKPNTDDLRNSPFVVLAERLIGRGYPVRIFDRCVELSRLMGNNNEFIRHEIPHLETLMAASPEDAMDGMEVIVVGHAGPDEVAAILAGHRGRQIVDLQGVDALQALGPDRYQGICW</sequence>
<dbReference type="EC" id="1.1.1.22" evidence="3 7"/>
<dbReference type="SUPFAM" id="SSF48179">
    <property type="entry name" value="6-phosphogluconate dehydrogenase C-terminal domain-like"/>
    <property type="match status" value="1"/>
</dbReference>
<feature type="binding site" evidence="9">
    <location>
        <begin position="257"/>
        <end position="261"/>
    </location>
    <ligand>
        <name>substrate</name>
    </ligand>
</feature>
<dbReference type="PANTHER" id="PTHR43750:SF1">
    <property type="entry name" value="GDP-MANNOSE 6-DEHYDROGENASE"/>
    <property type="match status" value="1"/>
</dbReference>
<dbReference type="Pfam" id="PF03720">
    <property type="entry name" value="UDPG_MGDP_dh_C"/>
    <property type="match status" value="1"/>
</dbReference>
<dbReference type="GO" id="GO:0000271">
    <property type="term" value="P:polysaccharide biosynthetic process"/>
    <property type="evidence" value="ECO:0007669"/>
    <property type="project" value="InterPro"/>
</dbReference>
<dbReference type="Pfam" id="PF00984">
    <property type="entry name" value="UDPG_MGDP_dh"/>
    <property type="match status" value="1"/>
</dbReference>
<dbReference type="InterPro" id="IPR001732">
    <property type="entry name" value="UDP-Glc/GDP-Man_DH_N"/>
</dbReference>
<feature type="binding site" evidence="9">
    <location>
        <begin position="158"/>
        <end position="161"/>
    </location>
    <ligand>
        <name>substrate</name>
    </ligand>
</feature>
<evidence type="ECO:0000256" key="1">
    <source>
        <dbReference type="ARBA" id="ARBA00004701"/>
    </source>
</evidence>
<evidence type="ECO:0000313" key="12">
    <source>
        <dbReference type="EMBL" id="KAA5608429.1"/>
    </source>
</evidence>
<feature type="binding site" evidence="10">
    <location>
        <position position="30"/>
    </location>
    <ligand>
        <name>NAD(+)</name>
        <dbReference type="ChEBI" id="CHEBI:57540"/>
    </ligand>
</feature>
<dbReference type="PIRSF" id="PIRSF500134">
    <property type="entry name" value="UDPglc_DH_bac"/>
    <property type="match status" value="1"/>
</dbReference>
<reference evidence="12 13" key="1">
    <citation type="submission" date="2019-09" db="EMBL/GenBank/DDBJ databases">
        <title>Genome sequence of Rhodovastum atsumiense, a diverse member of the Acetobacteraceae family of non-sulfur purple photosynthetic bacteria.</title>
        <authorList>
            <person name="Meyer T."/>
            <person name="Kyndt J."/>
        </authorList>
    </citation>
    <scope>NUCLEOTIDE SEQUENCE [LARGE SCALE GENOMIC DNA]</scope>
    <source>
        <strain evidence="12 13">DSM 21279</strain>
    </source>
</reference>
<feature type="active site" description="Nucleophile" evidence="8">
    <location>
        <position position="268"/>
    </location>
</feature>
<proteinExistence type="inferred from homology"/>
<dbReference type="PANTHER" id="PTHR43750">
    <property type="entry name" value="UDP-GLUCOSE 6-DEHYDROGENASE TUAD"/>
    <property type="match status" value="1"/>
</dbReference>
<dbReference type="GO" id="GO:0051287">
    <property type="term" value="F:NAD binding"/>
    <property type="evidence" value="ECO:0007669"/>
    <property type="project" value="InterPro"/>
</dbReference>
<dbReference type="InterPro" id="IPR014026">
    <property type="entry name" value="UDP-Glc/GDP-Man_DH_dimer"/>
</dbReference>
<comment type="catalytic activity">
    <reaction evidence="6 7">
        <text>UDP-alpha-D-glucose + 2 NAD(+) + H2O = UDP-alpha-D-glucuronate + 2 NADH + 3 H(+)</text>
        <dbReference type="Rhea" id="RHEA:23596"/>
        <dbReference type="ChEBI" id="CHEBI:15377"/>
        <dbReference type="ChEBI" id="CHEBI:15378"/>
        <dbReference type="ChEBI" id="CHEBI:57540"/>
        <dbReference type="ChEBI" id="CHEBI:57945"/>
        <dbReference type="ChEBI" id="CHEBI:58052"/>
        <dbReference type="ChEBI" id="CHEBI:58885"/>
        <dbReference type="EC" id="1.1.1.22"/>
    </reaction>
</comment>
<feature type="binding site" evidence="10">
    <location>
        <position position="331"/>
    </location>
    <ligand>
        <name>NAD(+)</name>
        <dbReference type="ChEBI" id="CHEBI:57540"/>
    </ligand>
</feature>
<feature type="binding site" evidence="9">
    <location>
        <position position="324"/>
    </location>
    <ligand>
        <name>substrate</name>
    </ligand>
</feature>
<dbReference type="NCBIfam" id="TIGR03026">
    <property type="entry name" value="NDP-sugDHase"/>
    <property type="match status" value="1"/>
</dbReference>
<dbReference type="InterPro" id="IPR008927">
    <property type="entry name" value="6-PGluconate_DH-like_C_sf"/>
</dbReference>
<evidence type="ECO:0000256" key="5">
    <source>
        <dbReference type="ARBA" id="ARBA00023027"/>
    </source>
</evidence>
<dbReference type="SMART" id="SM00984">
    <property type="entry name" value="UDPG_MGDP_dh_C"/>
    <property type="match status" value="1"/>
</dbReference>
<dbReference type="OrthoDB" id="9803238at2"/>
<dbReference type="SUPFAM" id="SSF52413">
    <property type="entry name" value="UDP-glucose/GDP-mannose dehydrogenase C-terminal domain"/>
    <property type="match status" value="1"/>
</dbReference>
<dbReference type="InterPro" id="IPR014027">
    <property type="entry name" value="UDP-Glc/GDP-Man_DH_C"/>
</dbReference>
<dbReference type="InterPro" id="IPR028357">
    <property type="entry name" value="UDPglc_DH_bac"/>
</dbReference>
<comment type="pathway">
    <text evidence="1">Nucleotide-sugar biosynthesis; UDP-alpha-D-glucuronate biosynthesis; UDP-alpha-D-glucuronate from UDP-alpha-D-glucose: step 1/1.</text>
</comment>
<dbReference type="Pfam" id="PF03721">
    <property type="entry name" value="UDPG_MGDP_dh_N"/>
    <property type="match status" value="1"/>
</dbReference>
<evidence type="ECO:0000256" key="2">
    <source>
        <dbReference type="ARBA" id="ARBA00006601"/>
    </source>
</evidence>
<evidence type="ECO:0000259" key="11">
    <source>
        <dbReference type="SMART" id="SM00984"/>
    </source>
</evidence>
<protein>
    <recommendedName>
        <fullName evidence="3 7">UDP-glucose 6-dehydrogenase</fullName>
        <ecNumber evidence="3 7">1.1.1.22</ecNumber>
    </recommendedName>
</protein>